<name>A0A1Y3CG41_9GAMM</name>
<dbReference type="AlphaFoldDB" id="A0A1Y3CG41"/>
<dbReference type="OrthoDB" id="6695901at2"/>
<proteinExistence type="predicted"/>
<protein>
    <submittedName>
        <fullName evidence="2">Uncharacterized protein</fullName>
    </submittedName>
</protein>
<evidence type="ECO:0000256" key="1">
    <source>
        <dbReference type="SAM" id="SignalP"/>
    </source>
</evidence>
<dbReference type="Proteomes" id="UP000242765">
    <property type="component" value="Unassembled WGS sequence"/>
</dbReference>
<feature type="chain" id="PRO_5012621469" evidence="1">
    <location>
        <begin position="20"/>
        <end position="242"/>
    </location>
</feature>
<evidence type="ECO:0000313" key="3">
    <source>
        <dbReference type="Proteomes" id="UP000242765"/>
    </source>
</evidence>
<reference evidence="2 3" key="1">
    <citation type="submission" date="2017-04" db="EMBL/GenBank/DDBJ databases">
        <title>High diversity of culturable Acinetobacter species in natural soil and water ecosystems.</title>
        <authorList>
            <person name="Nemec A."/>
            <person name="Radolfova-Krizova L."/>
        </authorList>
    </citation>
    <scope>NUCLEOTIDE SEQUENCE [LARGE SCALE GENOMIC DNA]</scope>
    <source>
        <strain evidence="2 3">ANC 4999</strain>
    </source>
</reference>
<dbReference type="EMBL" id="NEGB01000004">
    <property type="protein sequence ID" value="OTG65590.1"/>
    <property type="molecule type" value="Genomic_DNA"/>
</dbReference>
<comment type="caution">
    <text evidence="2">The sequence shown here is derived from an EMBL/GenBank/DDBJ whole genome shotgun (WGS) entry which is preliminary data.</text>
</comment>
<accession>A0A1Y3CG41</accession>
<gene>
    <name evidence="2" type="ORF">B9T28_09075</name>
</gene>
<feature type="signal peptide" evidence="1">
    <location>
        <begin position="1"/>
        <end position="19"/>
    </location>
</feature>
<keyword evidence="1" id="KW-0732">Signal</keyword>
<dbReference type="RefSeq" id="WP_086203652.1">
    <property type="nucleotide sequence ID" value="NZ_NEGB01000004.1"/>
</dbReference>
<dbReference type="STRING" id="1977882.B9T28_09075"/>
<keyword evidence="3" id="KW-1185">Reference proteome</keyword>
<organism evidence="2 3">
    <name type="scientific">Acinetobacter silvestris</name>
    <dbReference type="NCBI Taxonomy" id="1977882"/>
    <lineage>
        <taxon>Bacteria</taxon>
        <taxon>Pseudomonadati</taxon>
        <taxon>Pseudomonadota</taxon>
        <taxon>Gammaproteobacteria</taxon>
        <taxon>Moraxellales</taxon>
        <taxon>Moraxellaceae</taxon>
        <taxon>Acinetobacter</taxon>
    </lineage>
</organism>
<evidence type="ECO:0000313" key="2">
    <source>
        <dbReference type="EMBL" id="OTG65590.1"/>
    </source>
</evidence>
<sequence length="242" mass="26076">MKKSLLLILTGFMSFPLAALEPMSDQDLQLVEGQAGADLSLKLTLNQKNDGNFDSTLCGKLEFCRIALSVNKRFVTKGVNDKDNIFSVADSNSGHKLWLVFKGVQGTIDIQKLSLDGVDLKYTSDSGEYKGKEIIKPAIQLGYTASSPIKIHNYGFSALSIEQDTFNSTADNEGVGASSKDYGYTKASVYSTVTDIANGKVGTTSVYDQGKETGFTGMMMNGNLALNGKVMIFSCDGSHPRC</sequence>